<comment type="caution">
    <text evidence="2">Lacks conserved residue(s) required for the propagation of feature annotation.</text>
</comment>
<dbReference type="CDD" id="cd00033">
    <property type="entry name" value="CCP"/>
    <property type="match status" value="1"/>
</dbReference>
<evidence type="ECO:0000313" key="6">
    <source>
        <dbReference type="EMBL" id="KAK3517859.1"/>
    </source>
</evidence>
<dbReference type="SMART" id="SM00032">
    <property type="entry name" value="CCP"/>
    <property type="match status" value="1"/>
</dbReference>
<dbReference type="GO" id="GO:0042010">
    <property type="term" value="F:interleukin-15 receptor activity"/>
    <property type="evidence" value="ECO:0007669"/>
    <property type="project" value="InterPro"/>
</dbReference>
<keyword evidence="3" id="KW-0472">Membrane</keyword>
<feature type="transmembrane region" description="Helical" evidence="3">
    <location>
        <begin position="78"/>
        <end position="100"/>
    </location>
</feature>
<sequence>MRASTLTFIFIIFEYSIITGGDGNCGDPPEIENAQKPYNINSRFRMNCTAGYKREAGTSNLFKCENNTWKNSPSLKCILTGGIVVVVILGVAAAVAILLLRRRSRLRRAGGNPVDMTVLAQGSEQPLIKTTMSSCPPDSTQSPVTLFKDATETMYTDSPLSA</sequence>
<dbReference type="EMBL" id="JAUCMX010000018">
    <property type="protein sequence ID" value="KAK3517859.1"/>
    <property type="molecule type" value="Genomic_DNA"/>
</dbReference>
<comment type="caution">
    <text evidence="6">The sequence shown here is derived from an EMBL/GenBank/DDBJ whole genome shotgun (WGS) entry which is preliminary data.</text>
</comment>
<keyword evidence="1" id="KW-1015">Disulfide bond</keyword>
<dbReference type="AlphaFoldDB" id="A0AAE0QAW6"/>
<dbReference type="InterPro" id="IPR000436">
    <property type="entry name" value="Sushi_SCR_CCP_dom"/>
</dbReference>
<dbReference type="InterPro" id="IPR042372">
    <property type="entry name" value="IL15RA"/>
</dbReference>
<keyword evidence="2" id="KW-0768">Sushi</keyword>
<dbReference type="PANTHER" id="PTHR15060:SF0">
    <property type="entry name" value="INTERLEUKIN-15 RECEPTOR SUBUNIT ALPHA"/>
    <property type="match status" value="1"/>
</dbReference>
<dbReference type="PANTHER" id="PTHR15060">
    <property type="entry name" value="INTERLEUKIN-15 RECEPTOR SUBUNIT ALPHA"/>
    <property type="match status" value="1"/>
</dbReference>
<dbReference type="InterPro" id="IPR035976">
    <property type="entry name" value="Sushi/SCR/CCP_sf"/>
</dbReference>
<dbReference type="Pfam" id="PF00084">
    <property type="entry name" value="Sushi"/>
    <property type="match status" value="1"/>
</dbReference>
<dbReference type="SUPFAM" id="SSF57535">
    <property type="entry name" value="Complement control module/SCR domain"/>
    <property type="match status" value="1"/>
</dbReference>
<feature type="signal peptide" evidence="4">
    <location>
        <begin position="1"/>
        <end position="23"/>
    </location>
</feature>
<keyword evidence="7" id="KW-1185">Reference proteome</keyword>
<protein>
    <recommendedName>
        <fullName evidence="5">Sushi domain-containing protein</fullName>
    </recommendedName>
</protein>
<dbReference type="Proteomes" id="UP001274896">
    <property type="component" value="Unassembled WGS sequence"/>
</dbReference>
<feature type="domain" description="Sushi" evidence="5">
    <location>
        <begin position="23"/>
        <end position="79"/>
    </location>
</feature>
<keyword evidence="4" id="KW-0732">Signal</keyword>
<name>A0AAE0QAW6_9TELE</name>
<dbReference type="Gene3D" id="2.20.28.230">
    <property type="match status" value="1"/>
</dbReference>
<evidence type="ECO:0000256" key="3">
    <source>
        <dbReference type="SAM" id="Phobius"/>
    </source>
</evidence>
<gene>
    <name evidence="6" type="ORF">QTP70_021000</name>
</gene>
<feature type="chain" id="PRO_5042181580" description="Sushi domain-containing protein" evidence="4">
    <location>
        <begin position="24"/>
        <end position="162"/>
    </location>
</feature>
<reference evidence="6" key="1">
    <citation type="submission" date="2023-06" db="EMBL/GenBank/DDBJ databases">
        <title>Male Hemibagrus guttatus genome.</title>
        <authorList>
            <person name="Bian C."/>
        </authorList>
    </citation>
    <scope>NUCLEOTIDE SEQUENCE</scope>
    <source>
        <strain evidence="6">Male_cb2023</strain>
        <tissue evidence="6">Muscle</tissue>
    </source>
</reference>
<accession>A0AAE0QAW6</accession>
<keyword evidence="3" id="KW-0812">Transmembrane</keyword>
<proteinExistence type="predicted"/>
<evidence type="ECO:0000259" key="5">
    <source>
        <dbReference type="PROSITE" id="PS50923"/>
    </source>
</evidence>
<evidence type="ECO:0000256" key="2">
    <source>
        <dbReference type="PROSITE-ProRule" id="PRU00302"/>
    </source>
</evidence>
<keyword evidence="3" id="KW-1133">Transmembrane helix</keyword>
<evidence type="ECO:0000313" key="7">
    <source>
        <dbReference type="Proteomes" id="UP001274896"/>
    </source>
</evidence>
<dbReference type="PROSITE" id="PS50923">
    <property type="entry name" value="SUSHI"/>
    <property type="match status" value="1"/>
</dbReference>
<evidence type="ECO:0000256" key="4">
    <source>
        <dbReference type="SAM" id="SignalP"/>
    </source>
</evidence>
<organism evidence="6 7">
    <name type="scientific">Hemibagrus guttatus</name>
    <dbReference type="NCBI Taxonomy" id="175788"/>
    <lineage>
        <taxon>Eukaryota</taxon>
        <taxon>Metazoa</taxon>
        <taxon>Chordata</taxon>
        <taxon>Craniata</taxon>
        <taxon>Vertebrata</taxon>
        <taxon>Euteleostomi</taxon>
        <taxon>Actinopterygii</taxon>
        <taxon>Neopterygii</taxon>
        <taxon>Teleostei</taxon>
        <taxon>Ostariophysi</taxon>
        <taxon>Siluriformes</taxon>
        <taxon>Bagridae</taxon>
        <taxon>Hemibagrus</taxon>
    </lineage>
</organism>
<evidence type="ECO:0000256" key="1">
    <source>
        <dbReference type="ARBA" id="ARBA00023157"/>
    </source>
</evidence>